<evidence type="ECO:0000256" key="3">
    <source>
        <dbReference type="ARBA" id="ARBA00022452"/>
    </source>
</evidence>
<evidence type="ECO:0000259" key="13">
    <source>
        <dbReference type="Pfam" id="PF07715"/>
    </source>
</evidence>
<dbReference type="InterPro" id="IPR039426">
    <property type="entry name" value="TonB-dep_rcpt-like"/>
</dbReference>
<feature type="domain" description="TonB-dependent receptor-like beta-barrel" evidence="12">
    <location>
        <begin position="341"/>
        <end position="775"/>
    </location>
</feature>
<keyword evidence="7 10" id="KW-0472">Membrane</keyword>
<evidence type="ECO:0000256" key="9">
    <source>
        <dbReference type="ARBA" id="ARBA00023237"/>
    </source>
</evidence>
<evidence type="ECO:0000259" key="12">
    <source>
        <dbReference type="Pfam" id="PF00593"/>
    </source>
</evidence>
<keyword evidence="4 10" id="KW-0812">Transmembrane</keyword>
<dbReference type="InterPro" id="IPR012910">
    <property type="entry name" value="Plug_dom"/>
</dbReference>
<keyword evidence="5" id="KW-0732">Signal</keyword>
<evidence type="ECO:0000256" key="7">
    <source>
        <dbReference type="ARBA" id="ARBA00023136"/>
    </source>
</evidence>
<dbReference type="InterPro" id="IPR000531">
    <property type="entry name" value="Beta-barrel_TonB"/>
</dbReference>
<evidence type="ECO:0000256" key="6">
    <source>
        <dbReference type="ARBA" id="ARBA00023077"/>
    </source>
</evidence>
<keyword evidence="9 10" id="KW-0998">Cell outer membrane</keyword>
<comment type="subcellular location">
    <subcellularLocation>
        <location evidence="1 10">Cell outer membrane</location>
        <topology evidence="1 10">Multi-pass membrane protein</topology>
    </subcellularLocation>
</comment>
<dbReference type="CDD" id="cd01347">
    <property type="entry name" value="ligand_gated_channel"/>
    <property type="match status" value="1"/>
</dbReference>
<dbReference type="PROSITE" id="PS52016">
    <property type="entry name" value="TONB_DEPENDENT_REC_3"/>
    <property type="match status" value="1"/>
</dbReference>
<keyword evidence="3 10" id="KW-1134">Transmembrane beta strand</keyword>
<dbReference type="Proteomes" id="UP001597459">
    <property type="component" value="Unassembled WGS sequence"/>
</dbReference>
<evidence type="ECO:0000313" key="15">
    <source>
        <dbReference type="Proteomes" id="UP001597459"/>
    </source>
</evidence>
<comment type="caution">
    <text evidence="14">The sequence shown here is derived from an EMBL/GenBank/DDBJ whole genome shotgun (WGS) entry which is preliminary data.</text>
</comment>
<keyword evidence="15" id="KW-1185">Reference proteome</keyword>
<keyword evidence="6 11" id="KW-0798">TonB box</keyword>
<gene>
    <name evidence="14" type="ORF">ACFSTE_06535</name>
</gene>
<reference evidence="15" key="1">
    <citation type="journal article" date="2019" name="Int. J. Syst. Evol. Microbiol.">
        <title>The Global Catalogue of Microorganisms (GCM) 10K type strain sequencing project: providing services to taxonomists for standard genome sequencing and annotation.</title>
        <authorList>
            <consortium name="The Broad Institute Genomics Platform"/>
            <consortium name="The Broad Institute Genome Sequencing Center for Infectious Disease"/>
            <person name="Wu L."/>
            <person name="Ma J."/>
        </authorList>
    </citation>
    <scope>NUCLEOTIDE SEQUENCE [LARGE SCALE GENOMIC DNA]</scope>
    <source>
        <strain evidence="15">KCTC 42423</strain>
    </source>
</reference>
<evidence type="ECO:0000256" key="11">
    <source>
        <dbReference type="RuleBase" id="RU003357"/>
    </source>
</evidence>
<accession>A0ABW5N8I6</accession>
<dbReference type="PANTHER" id="PTHR30069">
    <property type="entry name" value="TONB-DEPENDENT OUTER MEMBRANE RECEPTOR"/>
    <property type="match status" value="1"/>
</dbReference>
<dbReference type="InterPro" id="IPR036942">
    <property type="entry name" value="Beta-barrel_TonB_sf"/>
</dbReference>
<keyword evidence="8 14" id="KW-0675">Receptor</keyword>
<protein>
    <submittedName>
        <fullName evidence="14">TonB-dependent receptor domain-containing protein</fullName>
    </submittedName>
</protein>
<dbReference type="RefSeq" id="WP_378257530.1">
    <property type="nucleotide sequence ID" value="NZ_JBHSJV010000001.1"/>
</dbReference>
<dbReference type="Gene3D" id="2.40.170.20">
    <property type="entry name" value="TonB-dependent receptor, beta-barrel domain"/>
    <property type="match status" value="1"/>
</dbReference>
<name>A0ABW5N8I6_9FLAO</name>
<keyword evidence="2 10" id="KW-0813">Transport</keyword>
<dbReference type="InterPro" id="IPR037066">
    <property type="entry name" value="Plug_dom_sf"/>
</dbReference>
<dbReference type="Pfam" id="PF00593">
    <property type="entry name" value="TonB_dep_Rec_b-barrel"/>
    <property type="match status" value="1"/>
</dbReference>
<evidence type="ECO:0000313" key="14">
    <source>
        <dbReference type="EMBL" id="MFD2590484.1"/>
    </source>
</evidence>
<proteinExistence type="inferred from homology"/>
<evidence type="ECO:0000256" key="1">
    <source>
        <dbReference type="ARBA" id="ARBA00004571"/>
    </source>
</evidence>
<comment type="similarity">
    <text evidence="10 11">Belongs to the TonB-dependent receptor family.</text>
</comment>
<dbReference type="Gene3D" id="2.170.130.10">
    <property type="entry name" value="TonB-dependent receptor, plug domain"/>
    <property type="match status" value="1"/>
</dbReference>
<organism evidence="14 15">
    <name type="scientific">Aquimarina hainanensis</name>
    <dbReference type="NCBI Taxonomy" id="1578017"/>
    <lineage>
        <taxon>Bacteria</taxon>
        <taxon>Pseudomonadati</taxon>
        <taxon>Bacteroidota</taxon>
        <taxon>Flavobacteriia</taxon>
        <taxon>Flavobacteriales</taxon>
        <taxon>Flavobacteriaceae</taxon>
        <taxon>Aquimarina</taxon>
    </lineage>
</organism>
<feature type="domain" description="TonB-dependent receptor plug" evidence="13">
    <location>
        <begin position="113"/>
        <end position="220"/>
    </location>
</feature>
<evidence type="ECO:0000256" key="4">
    <source>
        <dbReference type="ARBA" id="ARBA00022692"/>
    </source>
</evidence>
<evidence type="ECO:0000256" key="5">
    <source>
        <dbReference type="ARBA" id="ARBA00022729"/>
    </source>
</evidence>
<evidence type="ECO:0000256" key="8">
    <source>
        <dbReference type="ARBA" id="ARBA00023170"/>
    </source>
</evidence>
<sequence length="802" mass="90706">MRLFTLSLLMFVFMQTIMAQKIKVLNKTTRQPISNVAIYNKQKEKSTITDFDGMADISDFEGTELLYFTHVSHQEFEITKEKIITNGNVVYLETDENKLSEVVISISKWEEDEKDVSQKIVSIRSKDIALATPQTSADLLQGSGQVFIQKSQLGGGSPMIRGFSTNRLLITVDGVRMNNAIFRGGNVQNVISIDPFSIERTEVILGPGSVVYGSDAIGGVMNFYSSSPRFSKQESPLFNVNAVARYASTSEEKTAHFDVNIGLKKWAFLTSVSYTDFDDLKMGSHGPEEYLRNEYVEVSDGVDKVVANSDPETQIYTGYNQINFLQKISFKPNKQWDFYAGLVYTTTSDYPRYDRLIRRRKGSLRSAEWYYGPQKWLMGNIHIEQHTGNTLYDKMKLTAAYQHFEESRNDRDFGKDILGMTEEQVEAYSFNMDFEKRLAKNTLFYYGGEYVFNKVSSIGLEKNIRTEEVVAAPSRYPDGSTWQSIAAYLSIKHRFSEKVRLNSGLRYNQILLKSEFDNTFFEFPFNEAAINTGALTGSAGISWLPNEILNWKLNFSTAFRSPNVDDIGKVFDSEPGAVVVPNPDLNPEYSYTGELGVRAKLGKAFVVDLATYYTHLDDALVRRDFLLNGESEIIYKGEPSRVQAIQNAARAKIYGFEAGVQVSFAKYFKLTSQYTITGGEEELDNGTVAPSRHVAPQFGNTHLVFNSKSWTIDAFTVYNGTLKFDDLSPSEQNKEYLYAIDGEGNPYSPSWYTVNLRTQYKLSENLQGTFAIENITDQRYRPYSSGIAAAGRNFIVSMKYSL</sequence>
<evidence type="ECO:0000256" key="10">
    <source>
        <dbReference type="PROSITE-ProRule" id="PRU01360"/>
    </source>
</evidence>
<dbReference type="EMBL" id="JBHULX010000004">
    <property type="protein sequence ID" value="MFD2590484.1"/>
    <property type="molecule type" value="Genomic_DNA"/>
</dbReference>
<dbReference type="PANTHER" id="PTHR30069:SF29">
    <property type="entry name" value="HEMOGLOBIN AND HEMOGLOBIN-HAPTOGLOBIN-BINDING PROTEIN 1-RELATED"/>
    <property type="match status" value="1"/>
</dbReference>
<dbReference type="SUPFAM" id="SSF56935">
    <property type="entry name" value="Porins"/>
    <property type="match status" value="1"/>
</dbReference>
<evidence type="ECO:0000256" key="2">
    <source>
        <dbReference type="ARBA" id="ARBA00022448"/>
    </source>
</evidence>
<dbReference type="Pfam" id="PF07715">
    <property type="entry name" value="Plug"/>
    <property type="match status" value="1"/>
</dbReference>